<evidence type="ECO:0000256" key="1">
    <source>
        <dbReference type="SAM" id="Phobius"/>
    </source>
</evidence>
<proteinExistence type="predicted"/>
<keyword evidence="1" id="KW-0472">Membrane</keyword>
<organism evidence="2 3">
    <name type="scientific">Craurococcus roseus</name>
    <dbReference type="NCBI Taxonomy" id="77585"/>
    <lineage>
        <taxon>Bacteria</taxon>
        <taxon>Pseudomonadati</taxon>
        <taxon>Pseudomonadota</taxon>
        <taxon>Alphaproteobacteria</taxon>
        <taxon>Acetobacterales</taxon>
        <taxon>Acetobacteraceae</taxon>
        <taxon>Craurococcus</taxon>
    </lineage>
</organism>
<keyword evidence="1" id="KW-1133">Transmembrane helix</keyword>
<keyword evidence="1" id="KW-0812">Transmembrane</keyword>
<accession>A0ABN1FR10</accession>
<name>A0ABN1FR10_9PROT</name>
<feature type="transmembrane region" description="Helical" evidence="1">
    <location>
        <begin position="119"/>
        <end position="138"/>
    </location>
</feature>
<dbReference type="EMBL" id="BAAAFZ010000060">
    <property type="protein sequence ID" value="GAA0595974.1"/>
    <property type="molecule type" value="Genomic_DNA"/>
</dbReference>
<evidence type="ECO:0000313" key="3">
    <source>
        <dbReference type="Proteomes" id="UP001501588"/>
    </source>
</evidence>
<protein>
    <submittedName>
        <fullName evidence="2">DUF2189 domain-containing protein</fullName>
    </submittedName>
</protein>
<feature type="transmembrane region" description="Helical" evidence="1">
    <location>
        <begin position="223"/>
        <end position="252"/>
    </location>
</feature>
<sequence length="272" mass="28652">MPVGAAVDPVSATAEFAQTGPDVRRVGPGAVFRWLRAGWADLWRSPGVSLGIGACCALVSWALAGAVFLTDYAVLILPLVTGFMFAAPLLAIGVYEVSRLHEAGVRPTFAHTRAALRRNAYQIAFMGALLMLFLYGWLRVATMLSALFLGDDIPPLGAFLETAFLSGEHLDFALIGTAIGALLASIVFGLSAVSLPMLIDRPMDAVTAAVTSMRACLANPVTMALWAAVIVAVTLLGVLPGFLGLVLALPLLGHATWHAYRDLVEPPGEDGR</sequence>
<feature type="transmembrane region" description="Helical" evidence="1">
    <location>
        <begin position="48"/>
        <end position="69"/>
    </location>
</feature>
<feature type="transmembrane region" description="Helical" evidence="1">
    <location>
        <begin position="172"/>
        <end position="193"/>
    </location>
</feature>
<dbReference type="Proteomes" id="UP001501588">
    <property type="component" value="Unassembled WGS sequence"/>
</dbReference>
<comment type="caution">
    <text evidence="2">The sequence shown here is derived from an EMBL/GenBank/DDBJ whole genome shotgun (WGS) entry which is preliminary data.</text>
</comment>
<dbReference type="Pfam" id="PF09955">
    <property type="entry name" value="DUF2189"/>
    <property type="match status" value="1"/>
</dbReference>
<keyword evidence="3" id="KW-1185">Reference proteome</keyword>
<evidence type="ECO:0000313" key="2">
    <source>
        <dbReference type="EMBL" id="GAA0595974.1"/>
    </source>
</evidence>
<feature type="transmembrane region" description="Helical" evidence="1">
    <location>
        <begin position="75"/>
        <end position="98"/>
    </location>
</feature>
<dbReference type="InterPro" id="IPR018692">
    <property type="entry name" value="DUF2189"/>
</dbReference>
<gene>
    <name evidence="2" type="ORF">GCM10009416_37930</name>
</gene>
<reference evidence="2 3" key="1">
    <citation type="journal article" date="2019" name="Int. J. Syst. Evol. Microbiol.">
        <title>The Global Catalogue of Microorganisms (GCM) 10K type strain sequencing project: providing services to taxonomists for standard genome sequencing and annotation.</title>
        <authorList>
            <consortium name="The Broad Institute Genomics Platform"/>
            <consortium name="The Broad Institute Genome Sequencing Center for Infectious Disease"/>
            <person name="Wu L."/>
            <person name="Ma J."/>
        </authorList>
    </citation>
    <scope>NUCLEOTIDE SEQUENCE [LARGE SCALE GENOMIC DNA]</scope>
    <source>
        <strain evidence="2 3">JCM 9933</strain>
    </source>
</reference>